<dbReference type="RefSeq" id="WP_125436093.1">
    <property type="nucleotide sequence ID" value="NZ_RWIU01000001.1"/>
</dbReference>
<evidence type="ECO:0000256" key="4">
    <source>
        <dbReference type="ARBA" id="ARBA00023125"/>
    </source>
</evidence>
<dbReference type="Proteomes" id="UP000270291">
    <property type="component" value="Unassembled WGS sequence"/>
</dbReference>
<dbReference type="SUPFAM" id="SSF88946">
    <property type="entry name" value="Sigma2 domain of RNA polymerase sigma factors"/>
    <property type="match status" value="1"/>
</dbReference>
<dbReference type="PANTHER" id="PTHR43133:SF8">
    <property type="entry name" value="RNA POLYMERASE SIGMA FACTOR HI_1459-RELATED"/>
    <property type="match status" value="1"/>
</dbReference>
<organism evidence="8 9">
    <name type="scientific">Hymenobacter perfusus</name>
    <dbReference type="NCBI Taxonomy" id="1236770"/>
    <lineage>
        <taxon>Bacteria</taxon>
        <taxon>Pseudomonadati</taxon>
        <taxon>Bacteroidota</taxon>
        <taxon>Cytophagia</taxon>
        <taxon>Cytophagales</taxon>
        <taxon>Hymenobacteraceae</taxon>
        <taxon>Hymenobacter</taxon>
    </lineage>
</organism>
<dbReference type="InterPro" id="IPR007627">
    <property type="entry name" value="RNA_pol_sigma70_r2"/>
</dbReference>
<dbReference type="NCBIfam" id="TIGR02937">
    <property type="entry name" value="sigma70-ECF"/>
    <property type="match status" value="1"/>
</dbReference>
<dbReference type="PANTHER" id="PTHR43133">
    <property type="entry name" value="RNA POLYMERASE ECF-TYPE SIGMA FACTO"/>
    <property type="match status" value="1"/>
</dbReference>
<dbReference type="Pfam" id="PF04542">
    <property type="entry name" value="Sigma70_r2"/>
    <property type="match status" value="1"/>
</dbReference>
<name>A0A3R9NGI8_9BACT</name>
<dbReference type="GO" id="GO:0003677">
    <property type="term" value="F:DNA binding"/>
    <property type="evidence" value="ECO:0007669"/>
    <property type="project" value="UniProtKB-KW"/>
</dbReference>
<dbReference type="GO" id="GO:0006352">
    <property type="term" value="P:DNA-templated transcription initiation"/>
    <property type="evidence" value="ECO:0007669"/>
    <property type="project" value="InterPro"/>
</dbReference>
<keyword evidence="2" id="KW-0805">Transcription regulation</keyword>
<keyword evidence="4" id="KW-0238">DNA-binding</keyword>
<evidence type="ECO:0000256" key="5">
    <source>
        <dbReference type="ARBA" id="ARBA00023163"/>
    </source>
</evidence>
<evidence type="ECO:0000256" key="3">
    <source>
        <dbReference type="ARBA" id="ARBA00023082"/>
    </source>
</evidence>
<dbReference type="InterPro" id="IPR036388">
    <property type="entry name" value="WH-like_DNA-bd_sf"/>
</dbReference>
<proteinExistence type="inferred from homology"/>
<evidence type="ECO:0000259" key="6">
    <source>
        <dbReference type="Pfam" id="PF04542"/>
    </source>
</evidence>
<feature type="domain" description="RNA polymerase sigma-70 region 2" evidence="6">
    <location>
        <begin position="36"/>
        <end position="102"/>
    </location>
</feature>
<feature type="domain" description="RNA polymerase sigma factor 70 region 4 type 2" evidence="7">
    <location>
        <begin position="140"/>
        <end position="192"/>
    </location>
</feature>
<dbReference type="Gene3D" id="1.10.1740.10">
    <property type="match status" value="1"/>
</dbReference>
<comment type="caution">
    <text evidence="8">The sequence shown here is derived from an EMBL/GenBank/DDBJ whole genome shotgun (WGS) entry which is preliminary data.</text>
</comment>
<dbReference type="CDD" id="cd06171">
    <property type="entry name" value="Sigma70_r4"/>
    <property type="match status" value="1"/>
</dbReference>
<evidence type="ECO:0000313" key="8">
    <source>
        <dbReference type="EMBL" id="RSK46593.1"/>
    </source>
</evidence>
<keyword evidence="3" id="KW-0731">Sigma factor</keyword>
<dbReference type="EMBL" id="RWIU01000001">
    <property type="protein sequence ID" value="RSK46593.1"/>
    <property type="molecule type" value="Genomic_DNA"/>
</dbReference>
<sequence>MFFRRSTRPTPAAELSDEDLLRRYHAQGEVADLGVLYERHMSGVLAITRRYLRDEDDAQDAVMQLFEQLVPKLRQHEVENFPPWLHATARNYCLMALRARQRAGPALVHFSDEAGMESVAARHLTADDPAEAELHEQHLQQLEHTLAELPPGQRQCLELFYLEKKSYREVAALTGFDLNAVKSHLQNGKRNLRRLLQASASDASP</sequence>
<keyword evidence="5" id="KW-0804">Transcription</keyword>
<accession>A0A3R9NGI8</accession>
<dbReference type="Pfam" id="PF08281">
    <property type="entry name" value="Sigma70_r4_2"/>
    <property type="match status" value="1"/>
</dbReference>
<dbReference type="GO" id="GO:0016987">
    <property type="term" value="F:sigma factor activity"/>
    <property type="evidence" value="ECO:0007669"/>
    <property type="project" value="UniProtKB-KW"/>
</dbReference>
<evidence type="ECO:0000313" key="9">
    <source>
        <dbReference type="Proteomes" id="UP000270291"/>
    </source>
</evidence>
<evidence type="ECO:0000256" key="1">
    <source>
        <dbReference type="ARBA" id="ARBA00010641"/>
    </source>
</evidence>
<dbReference type="InterPro" id="IPR039425">
    <property type="entry name" value="RNA_pol_sigma-70-like"/>
</dbReference>
<comment type="similarity">
    <text evidence="1">Belongs to the sigma-70 factor family. ECF subfamily.</text>
</comment>
<dbReference type="AlphaFoldDB" id="A0A3R9NGI8"/>
<dbReference type="OrthoDB" id="1116873at2"/>
<dbReference type="InterPro" id="IPR013249">
    <property type="entry name" value="RNA_pol_sigma70_r4_t2"/>
</dbReference>
<protein>
    <submittedName>
        <fullName evidence="8">Sigma-70 family RNA polymerase sigma factor</fullName>
    </submittedName>
</protein>
<reference evidence="8 9" key="1">
    <citation type="submission" date="2018-12" db="EMBL/GenBank/DDBJ databases">
        <authorList>
            <person name="Feng G."/>
            <person name="Zhu H."/>
        </authorList>
    </citation>
    <scope>NUCLEOTIDE SEQUENCE [LARGE SCALE GENOMIC DNA]</scope>
    <source>
        <strain evidence="8 9">LMG 26000</strain>
    </source>
</reference>
<evidence type="ECO:0000256" key="2">
    <source>
        <dbReference type="ARBA" id="ARBA00023015"/>
    </source>
</evidence>
<dbReference type="SUPFAM" id="SSF88659">
    <property type="entry name" value="Sigma3 and sigma4 domains of RNA polymerase sigma factors"/>
    <property type="match status" value="1"/>
</dbReference>
<dbReference type="Gene3D" id="1.10.10.10">
    <property type="entry name" value="Winged helix-like DNA-binding domain superfamily/Winged helix DNA-binding domain"/>
    <property type="match status" value="1"/>
</dbReference>
<dbReference type="InterPro" id="IPR013324">
    <property type="entry name" value="RNA_pol_sigma_r3/r4-like"/>
</dbReference>
<gene>
    <name evidence="8" type="ORF">EI293_05395</name>
</gene>
<keyword evidence="9" id="KW-1185">Reference proteome</keyword>
<evidence type="ECO:0000259" key="7">
    <source>
        <dbReference type="Pfam" id="PF08281"/>
    </source>
</evidence>
<dbReference type="InterPro" id="IPR013325">
    <property type="entry name" value="RNA_pol_sigma_r2"/>
</dbReference>
<dbReference type="InterPro" id="IPR014284">
    <property type="entry name" value="RNA_pol_sigma-70_dom"/>
</dbReference>